<dbReference type="InterPro" id="IPR051681">
    <property type="entry name" value="Ser/Thr_Kinases-Pseudokinases"/>
</dbReference>
<dbReference type="CDD" id="cd13999">
    <property type="entry name" value="STKc_MAP3K-like"/>
    <property type="match status" value="1"/>
</dbReference>
<dbReference type="InterPro" id="IPR032675">
    <property type="entry name" value="LRR_dom_sf"/>
</dbReference>
<evidence type="ECO:0000256" key="2">
    <source>
        <dbReference type="ARBA" id="ARBA00022737"/>
    </source>
</evidence>
<organism evidence="5 6">
    <name type="scientific">Aphanomyces euteiches</name>
    <dbReference type="NCBI Taxonomy" id="100861"/>
    <lineage>
        <taxon>Eukaryota</taxon>
        <taxon>Sar</taxon>
        <taxon>Stramenopiles</taxon>
        <taxon>Oomycota</taxon>
        <taxon>Saprolegniomycetes</taxon>
        <taxon>Saprolegniales</taxon>
        <taxon>Verrucalvaceae</taxon>
        <taxon>Aphanomyces</taxon>
    </lineage>
</organism>
<keyword evidence="6" id="KW-1185">Reference proteome</keyword>
<keyword evidence="3" id="KW-0812">Transmembrane</keyword>
<dbReference type="PROSITE" id="PS50011">
    <property type="entry name" value="PROTEIN_KINASE_DOM"/>
    <property type="match status" value="1"/>
</dbReference>
<proteinExistence type="predicted"/>
<evidence type="ECO:0000313" key="5">
    <source>
        <dbReference type="EMBL" id="KAF0745661.1"/>
    </source>
</evidence>
<dbReference type="InterPro" id="IPR001611">
    <property type="entry name" value="Leu-rich_rpt"/>
</dbReference>
<dbReference type="InterPro" id="IPR000719">
    <property type="entry name" value="Prot_kinase_dom"/>
</dbReference>
<dbReference type="PANTHER" id="PTHR44329">
    <property type="entry name" value="SERINE/THREONINE-PROTEIN KINASE TNNI3K-RELATED"/>
    <property type="match status" value="1"/>
</dbReference>
<dbReference type="PRINTS" id="PR00109">
    <property type="entry name" value="TYRKINASE"/>
</dbReference>
<dbReference type="SUPFAM" id="SSF52058">
    <property type="entry name" value="L domain-like"/>
    <property type="match status" value="1"/>
</dbReference>
<dbReference type="SUPFAM" id="SSF56112">
    <property type="entry name" value="Protein kinase-like (PK-like)"/>
    <property type="match status" value="1"/>
</dbReference>
<sequence>MTTVSGDAIKTSFTVDTLTAYCHYNAPQNYPGCFARANEPWANWIDLGSGKKMSTVEDTDVNSSNPNYAKPPANYTFELLDSLTYNATIIDMSGHGIKRLGNNMYNFSMSLGAPRALSVTFLNLSSNQITMLTRATNFADSLRNLSFANNKIATFSGINSPRLQNLNLRNNQITSIKSNDTSFFPNTLQTLDLSGNPLTEIAQVTLPTSLIELDLDQISSLTIRQVDLTSLSILSLQDTTVQNWFVSQDQYAKLVNLVNSKLLTIRVTDKTSIKTSSCDNVQTLPTSPSPLSICVDAPGGSSNTTVYAVVGAVVAVVLIVVGFLFYRKYSQRRAAQKRAATPGVSFSVFVNQTRRNTNLYNGMSDAKGGVVGSGGRPRDPTQLATSSVDKYDVRFDPAMQQFRVEFKSVAMQNVIASGGFGIVYKAVYKGETVAVKQLLPSIDGNSEAVTDFMEEIRLSSMLDHPHIVRFVGVMWTTLKDVGALIEYMPNGDLATLVRATDANVKLVWPNEEMSLGNGIYSKIQVLIDVASGLEYLHNFHVIHRDLKAKNVLLDANYSAKLSDFGTSRSTIGDATMTAEVGTIAWIAPEVLKGKNYAESADMYSFGVLLSEVDTGISPYSHLVTNGGSQLPKPVIAMKVMDGDLRPTFTPSCPPEILAIANQCLLHDPSARPTAGQVGRMLAALLPSQTHAL</sequence>
<dbReference type="Pfam" id="PF12799">
    <property type="entry name" value="LRR_4"/>
    <property type="match status" value="1"/>
</dbReference>
<dbReference type="InterPro" id="IPR008271">
    <property type="entry name" value="Ser/Thr_kinase_AS"/>
</dbReference>
<evidence type="ECO:0000256" key="3">
    <source>
        <dbReference type="SAM" id="Phobius"/>
    </source>
</evidence>
<accession>A0A6G0XY36</accession>
<protein>
    <recommendedName>
        <fullName evidence="4">Protein kinase domain-containing protein</fullName>
    </recommendedName>
</protein>
<dbReference type="Proteomes" id="UP000481153">
    <property type="component" value="Unassembled WGS sequence"/>
</dbReference>
<dbReference type="InterPro" id="IPR011009">
    <property type="entry name" value="Kinase-like_dom_sf"/>
</dbReference>
<keyword evidence="3" id="KW-0472">Membrane</keyword>
<evidence type="ECO:0000256" key="1">
    <source>
        <dbReference type="ARBA" id="ARBA00022614"/>
    </source>
</evidence>
<feature type="domain" description="Protein kinase" evidence="4">
    <location>
        <begin position="409"/>
        <end position="692"/>
    </location>
</feature>
<dbReference type="Pfam" id="PF07714">
    <property type="entry name" value="PK_Tyr_Ser-Thr"/>
    <property type="match status" value="1"/>
</dbReference>
<keyword evidence="3" id="KW-1133">Transmembrane helix</keyword>
<dbReference type="Gene3D" id="1.10.510.10">
    <property type="entry name" value="Transferase(Phosphotransferase) domain 1"/>
    <property type="match status" value="1"/>
</dbReference>
<dbReference type="GO" id="GO:0005524">
    <property type="term" value="F:ATP binding"/>
    <property type="evidence" value="ECO:0007669"/>
    <property type="project" value="InterPro"/>
</dbReference>
<gene>
    <name evidence="5" type="ORF">Ae201684_000113</name>
</gene>
<dbReference type="GO" id="GO:0004674">
    <property type="term" value="F:protein serine/threonine kinase activity"/>
    <property type="evidence" value="ECO:0007669"/>
    <property type="project" value="TreeGrafter"/>
</dbReference>
<comment type="caution">
    <text evidence="5">The sequence shown here is derived from an EMBL/GenBank/DDBJ whole genome shotgun (WGS) entry which is preliminary data.</text>
</comment>
<dbReference type="SMART" id="SM00220">
    <property type="entry name" value="S_TKc"/>
    <property type="match status" value="1"/>
</dbReference>
<dbReference type="AlphaFoldDB" id="A0A6G0XY36"/>
<feature type="transmembrane region" description="Helical" evidence="3">
    <location>
        <begin position="306"/>
        <end position="326"/>
    </location>
</feature>
<evidence type="ECO:0000313" key="6">
    <source>
        <dbReference type="Proteomes" id="UP000481153"/>
    </source>
</evidence>
<keyword evidence="1" id="KW-0433">Leucine-rich repeat</keyword>
<dbReference type="InterPro" id="IPR025875">
    <property type="entry name" value="Leu-rich_rpt_4"/>
</dbReference>
<dbReference type="EMBL" id="VJMJ01000001">
    <property type="protein sequence ID" value="KAF0745661.1"/>
    <property type="molecule type" value="Genomic_DNA"/>
</dbReference>
<reference evidence="5 6" key="1">
    <citation type="submission" date="2019-07" db="EMBL/GenBank/DDBJ databases">
        <title>Genomics analysis of Aphanomyces spp. identifies a new class of oomycete effector associated with host adaptation.</title>
        <authorList>
            <person name="Gaulin E."/>
        </authorList>
    </citation>
    <scope>NUCLEOTIDE SEQUENCE [LARGE SCALE GENOMIC DNA]</scope>
    <source>
        <strain evidence="5 6">ATCC 201684</strain>
    </source>
</reference>
<keyword evidence="2" id="KW-0677">Repeat</keyword>
<evidence type="ECO:0000259" key="4">
    <source>
        <dbReference type="PROSITE" id="PS50011"/>
    </source>
</evidence>
<name>A0A6G0XY36_9STRA</name>
<dbReference type="PROSITE" id="PS51450">
    <property type="entry name" value="LRR"/>
    <property type="match status" value="2"/>
</dbReference>
<dbReference type="Gene3D" id="3.80.10.10">
    <property type="entry name" value="Ribonuclease Inhibitor"/>
    <property type="match status" value="1"/>
</dbReference>
<dbReference type="PROSITE" id="PS00108">
    <property type="entry name" value="PROTEIN_KINASE_ST"/>
    <property type="match status" value="1"/>
</dbReference>
<dbReference type="VEuPathDB" id="FungiDB:AeMF1_013763"/>
<dbReference type="InterPro" id="IPR001245">
    <property type="entry name" value="Ser-Thr/Tyr_kinase_cat_dom"/>
</dbReference>
<dbReference type="PANTHER" id="PTHR44329:SF214">
    <property type="entry name" value="PROTEIN KINASE DOMAIN-CONTAINING PROTEIN"/>
    <property type="match status" value="1"/>
</dbReference>